<dbReference type="Gene3D" id="1.10.10.10">
    <property type="entry name" value="Winged helix-like DNA-binding domain superfamily/Winged helix DNA-binding domain"/>
    <property type="match status" value="1"/>
</dbReference>
<proteinExistence type="inferred from homology"/>
<dbReference type="InterPro" id="IPR013324">
    <property type="entry name" value="RNA_pol_sigma_r3/r4-like"/>
</dbReference>
<comment type="similarity">
    <text evidence="1">Belongs to the sigma-70 factor family. ECF subfamily.</text>
</comment>
<feature type="domain" description="RNA polymerase sigma-70 region 2" evidence="5">
    <location>
        <begin position="9"/>
        <end position="71"/>
    </location>
</feature>
<dbReference type="SUPFAM" id="SSF88946">
    <property type="entry name" value="Sigma2 domain of RNA polymerase sigma factors"/>
    <property type="match status" value="1"/>
</dbReference>
<reference evidence="7 8" key="1">
    <citation type="journal article" date="2019" name="Int. J. Syst. Evol. Microbiol.">
        <title>The Global Catalogue of Microorganisms (GCM) 10K type strain sequencing project: providing services to taxonomists for standard genome sequencing and annotation.</title>
        <authorList>
            <consortium name="The Broad Institute Genomics Platform"/>
            <consortium name="The Broad Institute Genome Sequencing Center for Infectious Disease"/>
            <person name="Wu L."/>
            <person name="Ma J."/>
        </authorList>
    </citation>
    <scope>NUCLEOTIDE SEQUENCE [LARGE SCALE GENOMIC DNA]</scope>
    <source>
        <strain evidence="7 8">JCM 15089</strain>
    </source>
</reference>
<dbReference type="Pfam" id="PF08281">
    <property type="entry name" value="Sigma70_r4_2"/>
    <property type="match status" value="1"/>
</dbReference>
<dbReference type="InterPro" id="IPR013249">
    <property type="entry name" value="RNA_pol_sigma70_r4_t2"/>
</dbReference>
<dbReference type="InterPro" id="IPR039425">
    <property type="entry name" value="RNA_pol_sigma-70-like"/>
</dbReference>
<dbReference type="InterPro" id="IPR007627">
    <property type="entry name" value="RNA_pol_sigma70_r2"/>
</dbReference>
<dbReference type="SUPFAM" id="SSF88659">
    <property type="entry name" value="Sigma3 and sigma4 domains of RNA polymerase sigma factors"/>
    <property type="match status" value="1"/>
</dbReference>
<protein>
    <submittedName>
        <fullName evidence="7">Sigma-70 family RNA polymerase sigma factor</fullName>
    </submittedName>
</protein>
<accession>A0ABN1EUL0</accession>
<dbReference type="Pfam" id="PF04542">
    <property type="entry name" value="Sigma70_r2"/>
    <property type="match status" value="1"/>
</dbReference>
<dbReference type="PANTHER" id="PTHR43133">
    <property type="entry name" value="RNA POLYMERASE ECF-TYPE SIGMA FACTO"/>
    <property type="match status" value="1"/>
</dbReference>
<dbReference type="Gene3D" id="1.10.1740.10">
    <property type="match status" value="1"/>
</dbReference>
<dbReference type="InterPro" id="IPR036388">
    <property type="entry name" value="WH-like_DNA-bd_sf"/>
</dbReference>
<keyword evidence="8" id="KW-1185">Reference proteome</keyword>
<gene>
    <name evidence="7" type="ORF">GCM10008942_24410</name>
</gene>
<dbReference type="NCBIfam" id="TIGR02937">
    <property type="entry name" value="sigma70-ECF"/>
    <property type="match status" value="1"/>
</dbReference>
<evidence type="ECO:0000256" key="4">
    <source>
        <dbReference type="ARBA" id="ARBA00023163"/>
    </source>
</evidence>
<evidence type="ECO:0000259" key="5">
    <source>
        <dbReference type="Pfam" id="PF04542"/>
    </source>
</evidence>
<dbReference type="RefSeq" id="WP_166935719.1">
    <property type="nucleotide sequence ID" value="NZ_BAAADD010000006.1"/>
</dbReference>
<keyword evidence="2" id="KW-0805">Transcription regulation</keyword>
<dbReference type="Proteomes" id="UP001499951">
    <property type="component" value="Unassembled WGS sequence"/>
</dbReference>
<evidence type="ECO:0000313" key="8">
    <source>
        <dbReference type="Proteomes" id="UP001499951"/>
    </source>
</evidence>
<sequence>MAEEPSDRAYWNKLLKLVMRHTRGRGDAEDLLHSAYIRLEQYRAGHAVDNPSAFLLRTASNIAIDIHRHERLWAPDDLNQDVQRPDDAPLQDEVIAARARLARVKEGLARLTPRTREIFLMHRLQGMKYREIAIHLGISQSAVEKHIAKAALFLTEWTRDW</sequence>
<comment type="caution">
    <text evidence="7">The sequence shown here is derived from an EMBL/GenBank/DDBJ whole genome shotgun (WGS) entry which is preliminary data.</text>
</comment>
<feature type="domain" description="RNA polymerase sigma factor 70 region 4 type 2" evidence="6">
    <location>
        <begin position="104"/>
        <end position="150"/>
    </location>
</feature>
<evidence type="ECO:0000256" key="3">
    <source>
        <dbReference type="ARBA" id="ARBA00023082"/>
    </source>
</evidence>
<evidence type="ECO:0000313" key="7">
    <source>
        <dbReference type="EMBL" id="GAA0574755.1"/>
    </source>
</evidence>
<keyword evidence="4" id="KW-0804">Transcription</keyword>
<organism evidence="7 8">
    <name type="scientific">Rhizomicrobium electricum</name>
    <dbReference type="NCBI Taxonomy" id="480070"/>
    <lineage>
        <taxon>Bacteria</taxon>
        <taxon>Pseudomonadati</taxon>
        <taxon>Pseudomonadota</taxon>
        <taxon>Alphaproteobacteria</taxon>
        <taxon>Micropepsales</taxon>
        <taxon>Micropepsaceae</taxon>
        <taxon>Rhizomicrobium</taxon>
    </lineage>
</organism>
<evidence type="ECO:0000256" key="1">
    <source>
        <dbReference type="ARBA" id="ARBA00010641"/>
    </source>
</evidence>
<keyword evidence="3" id="KW-0731">Sigma factor</keyword>
<dbReference type="EMBL" id="BAAADD010000006">
    <property type="protein sequence ID" value="GAA0574755.1"/>
    <property type="molecule type" value="Genomic_DNA"/>
</dbReference>
<name>A0ABN1EUL0_9PROT</name>
<dbReference type="PANTHER" id="PTHR43133:SF63">
    <property type="entry name" value="RNA POLYMERASE SIGMA FACTOR FECI-RELATED"/>
    <property type="match status" value="1"/>
</dbReference>
<dbReference type="InterPro" id="IPR013325">
    <property type="entry name" value="RNA_pol_sigma_r2"/>
</dbReference>
<dbReference type="InterPro" id="IPR014284">
    <property type="entry name" value="RNA_pol_sigma-70_dom"/>
</dbReference>
<dbReference type="CDD" id="cd06171">
    <property type="entry name" value="Sigma70_r4"/>
    <property type="match status" value="1"/>
</dbReference>
<evidence type="ECO:0000259" key="6">
    <source>
        <dbReference type="Pfam" id="PF08281"/>
    </source>
</evidence>
<evidence type="ECO:0000256" key="2">
    <source>
        <dbReference type="ARBA" id="ARBA00023015"/>
    </source>
</evidence>